<dbReference type="AlphaFoldDB" id="A0A5R9C2S0"/>
<evidence type="ECO:0000313" key="2">
    <source>
        <dbReference type="Proteomes" id="UP000307201"/>
    </source>
</evidence>
<name>A0A5R9C2S0_9LACT</name>
<sequence length="68" mass="7736">MKKPTDISSTDIKEIFQQALEIEGAFKEILCQNEKIKFIKDNMNSVSNADEISKLHILLINGVLTKEE</sequence>
<reference evidence="1 2" key="1">
    <citation type="submission" date="2019-05" db="EMBL/GenBank/DDBJ databases">
        <title>The metagenome of a microbial culture collection derived from dairy environment covers the genomic content of the human microbiome.</title>
        <authorList>
            <person name="Roder T."/>
            <person name="Wuthrich D."/>
            <person name="Sattari Z."/>
            <person name="Von Ah U."/>
            <person name="Bar C."/>
            <person name="Ronchi F."/>
            <person name="Macpherson A.J."/>
            <person name="Ganal-Vonarburg S.C."/>
            <person name="Bruggmann R."/>
            <person name="Vergeres G."/>
        </authorList>
    </citation>
    <scope>NUCLEOTIDE SEQUENCE [LARGE SCALE GENOMIC DNA]</scope>
    <source>
        <strain evidence="1 2">FAM 24235</strain>
    </source>
</reference>
<protein>
    <submittedName>
        <fullName evidence="1">Uncharacterized protein</fullName>
    </submittedName>
</protein>
<evidence type="ECO:0000313" key="1">
    <source>
        <dbReference type="EMBL" id="TLQ07043.1"/>
    </source>
</evidence>
<dbReference type="RefSeq" id="WP_138472066.1">
    <property type="nucleotide sequence ID" value="NZ_VBTE01000021.1"/>
</dbReference>
<proteinExistence type="predicted"/>
<organism evidence="1 2">
    <name type="scientific">Marinilactibacillus psychrotolerans</name>
    <dbReference type="NCBI Taxonomy" id="191770"/>
    <lineage>
        <taxon>Bacteria</taxon>
        <taxon>Bacillati</taxon>
        <taxon>Bacillota</taxon>
        <taxon>Bacilli</taxon>
        <taxon>Lactobacillales</taxon>
        <taxon>Carnobacteriaceae</taxon>
        <taxon>Marinilactibacillus</taxon>
    </lineage>
</organism>
<accession>A0A5R9C2S0</accession>
<comment type="caution">
    <text evidence="1">The sequence shown here is derived from an EMBL/GenBank/DDBJ whole genome shotgun (WGS) entry which is preliminary data.</text>
</comment>
<dbReference type="EMBL" id="VBTE01000021">
    <property type="protein sequence ID" value="TLQ07043.1"/>
    <property type="molecule type" value="Genomic_DNA"/>
</dbReference>
<feature type="non-terminal residue" evidence="1">
    <location>
        <position position="68"/>
    </location>
</feature>
<gene>
    <name evidence="1" type="ORF">FEZ48_07915</name>
</gene>
<dbReference type="Proteomes" id="UP000307201">
    <property type="component" value="Unassembled WGS sequence"/>
</dbReference>